<feature type="transmembrane region" description="Helical" evidence="12">
    <location>
        <begin position="126"/>
        <end position="148"/>
    </location>
</feature>
<keyword evidence="8" id="KW-0406">Ion transport</keyword>
<accession>A0A2L0D1X9</accession>
<dbReference type="EMBL" id="CP025536">
    <property type="protein sequence ID" value="AUW95832.1"/>
    <property type="molecule type" value="Genomic_DNA"/>
</dbReference>
<protein>
    <submittedName>
        <fullName evidence="13">Na+/proline symporter</fullName>
    </submittedName>
</protein>
<feature type="transmembrane region" description="Helical" evidence="12">
    <location>
        <begin position="432"/>
        <end position="451"/>
    </location>
</feature>
<evidence type="ECO:0000256" key="5">
    <source>
        <dbReference type="ARBA" id="ARBA00022692"/>
    </source>
</evidence>
<evidence type="ECO:0000313" key="13">
    <source>
        <dbReference type="EMBL" id="AUW95832.1"/>
    </source>
</evidence>
<evidence type="ECO:0000256" key="11">
    <source>
        <dbReference type="RuleBase" id="RU362091"/>
    </source>
</evidence>
<proteinExistence type="inferred from homology"/>
<dbReference type="KEGG" id="splr:C0J00_01170"/>
<dbReference type="PROSITE" id="PS50283">
    <property type="entry name" value="NA_SOLUT_SYMP_3"/>
    <property type="match status" value="1"/>
</dbReference>
<evidence type="ECO:0000256" key="8">
    <source>
        <dbReference type="ARBA" id="ARBA00023065"/>
    </source>
</evidence>
<feature type="transmembrane region" description="Helical" evidence="12">
    <location>
        <begin position="6"/>
        <end position="28"/>
    </location>
</feature>
<name>A0A2L0D1X9_9STRE</name>
<evidence type="ECO:0000256" key="4">
    <source>
        <dbReference type="ARBA" id="ARBA00022475"/>
    </source>
</evidence>
<organism evidence="13 14">
    <name type="scientific">Streptococcus pluranimalium</name>
    <dbReference type="NCBI Taxonomy" id="82348"/>
    <lineage>
        <taxon>Bacteria</taxon>
        <taxon>Bacillati</taxon>
        <taxon>Bacillota</taxon>
        <taxon>Bacilli</taxon>
        <taxon>Lactobacillales</taxon>
        <taxon>Streptococcaceae</taxon>
        <taxon>Streptococcus</taxon>
    </lineage>
</organism>
<feature type="transmembrane region" description="Helical" evidence="12">
    <location>
        <begin position="275"/>
        <end position="301"/>
    </location>
</feature>
<keyword evidence="10" id="KW-0739">Sodium transport</keyword>
<feature type="transmembrane region" description="Helical" evidence="12">
    <location>
        <begin position="377"/>
        <end position="398"/>
    </location>
</feature>
<dbReference type="PANTHER" id="PTHR42985:SF40">
    <property type="entry name" value="LD47995P-RELATED"/>
    <property type="match status" value="1"/>
</dbReference>
<dbReference type="NCBIfam" id="TIGR00813">
    <property type="entry name" value="sss"/>
    <property type="match status" value="1"/>
</dbReference>
<evidence type="ECO:0000256" key="9">
    <source>
        <dbReference type="ARBA" id="ARBA00023136"/>
    </source>
</evidence>
<keyword evidence="3" id="KW-0813">Transport</keyword>
<feature type="transmembrane region" description="Helical" evidence="12">
    <location>
        <begin position="49"/>
        <end position="67"/>
    </location>
</feature>
<comment type="subcellular location">
    <subcellularLocation>
        <location evidence="1">Cell membrane</location>
        <topology evidence="1">Multi-pass membrane protein</topology>
    </subcellularLocation>
</comment>
<dbReference type="InterPro" id="IPR038377">
    <property type="entry name" value="Na/Glc_symporter_sf"/>
</dbReference>
<keyword evidence="6 12" id="KW-1133">Transmembrane helix</keyword>
<keyword evidence="14" id="KW-1185">Reference proteome</keyword>
<dbReference type="PANTHER" id="PTHR42985">
    <property type="entry name" value="SODIUM-COUPLED MONOCARBOXYLATE TRANSPORTER"/>
    <property type="match status" value="1"/>
</dbReference>
<dbReference type="Proteomes" id="UP000238956">
    <property type="component" value="Chromosome"/>
</dbReference>
<dbReference type="OrthoDB" id="9810181at2"/>
<keyword evidence="5 12" id="KW-0812">Transmembrane</keyword>
<keyword evidence="4" id="KW-1003">Cell membrane</keyword>
<comment type="similarity">
    <text evidence="2 11">Belongs to the sodium:solute symporter (SSF) (TC 2.A.21) family.</text>
</comment>
<dbReference type="AlphaFoldDB" id="A0A2L0D1X9"/>
<dbReference type="GO" id="GO:0006814">
    <property type="term" value="P:sodium ion transport"/>
    <property type="evidence" value="ECO:0007669"/>
    <property type="project" value="UniProtKB-KW"/>
</dbReference>
<dbReference type="GO" id="GO:0015293">
    <property type="term" value="F:symporter activity"/>
    <property type="evidence" value="ECO:0007669"/>
    <property type="project" value="TreeGrafter"/>
</dbReference>
<dbReference type="GeneID" id="98392521"/>
<feature type="transmembrane region" description="Helical" evidence="12">
    <location>
        <begin position="234"/>
        <end position="254"/>
    </location>
</feature>
<evidence type="ECO:0000256" key="10">
    <source>
        <dbReference type="ARBA" id="ARBA00023201"/>
    </source>
</evidence>
<sequence length="501" mass="54653">MDKVSFGALNWFMIIFYLGIMLLVGAYFTKKSSQSTDAFFKANGKVPSWAAGLSVYATTLSSITFMAVPERSFLTDWSYAVGTLTIFLIIPLMAKYFIPFFRRLHVTTAYEYLEARFSTTLRAMSSFLFVIYHLGRMAVVIYLPVLAITSVTDINPFLIAAIVGLLCVIYTFLGGIEGVIWSDAIQAIILLAGAFLVIVVGLMKVDGGLVTLLTDTVEHQKFISLNNNFNMANLASFIPLIFIGQFANTLYQYAGSQDVVQRFLTTKSTKEAVQSLWTSGWLSLSAIPLFFGMGTVLYSFYTHTGQLPEDFNTSAIVPYFIVTQIPAGLAGLVIAAIFAAAQSTISSSLNAISSCFVVDFKQRFFNNHLKSLSDVWLARWVIIVAGTISTLITLYFIAGNSSSTWDIFLAVSGMFGVPVVGLFVLGIFTIKANATGALLGFVSSVLISFIANNAKVSALLVAVLALVATVVFGYLFSLLFKGNKQLTNLTIHTLSDDLTED</sequence>
<feature type="transmembrane region" description="Helical" evidence="12">
    <location>
        <begin position="316"/>
        <end position="341"/>
    </location>
</feature>
<evidence type="ECO:0000256" key="7">
    <source>
        <dbReference type="ARBA" id="ARBA00023053"/>
    </source>
</evidence>
<gene>
    <name evidence="13" type="ORF">C0J00_01170</name>
</gene>
<feature type="transmembrane region" description="Helical" evidence="12">
    <location>
        <begin position="154"/>
        <end position="173"/>
    </location>
</feature>
<dbReference type="Pfam" id="PF00474">
    <property type="entry name" value="SSF"/>
    <property type="match status" value="1"/>
</dbReference>
<evidence type="ECO:0000256" key="2">
    <source>
        <dbReference type="ARBA" id="ARBA00006434"/>
    </source>
</evidence>
<feature type="transmembrane region" description="Helical" evidence="12">
    <location>
        <begin position="185"/>
        <end position="203"/>
    </location>
</feature>
<dbReference type="InterPro" id="IPR001734">
    <property type="entry name" value="Na/solute_symporter"/>
</dbReference>
<dbReference type="RefSeq" id="WP_104967174.1">
    <property type="nucleotide sequence ID" value="NZ_CP025536.1"/>
</dbReference>
<evidence type="ECO:0000256" key="12">
    <source>
        <dbReference type="SAM" id="Phobius"/>
    </source>
</evidence>
<keyword evidence="9 12" id="KW-0472">Membrane</keyword>
<evidence type="ECO:0000313" key="14">
    <source>
        <dbReference type="Proteomes" id="UP000238956"/>
    </source>
</evidence>
<dbReference type="GO" id="GO:0005886">
    <property type="term" value="C:plasma membrane"/>
    <property type="evidence" value="ECO:0007669"/>
    <property type="project" value="UniProtKB-SubCell"/>
</dbReference>
<keyword evidence="7" id="KW-0915">Sodium</keyword>
<feature type="transmembrane region" description="Helical" evidence="12">
    <location>
        <begin position="79"/>
        <end position="98"/>
    </location>
</feature>
<feature type="transmembrane region" description="Helical" evidence="12">
    <location>
        <begin position="457"/>
        <end position="480"/>
    </location>
</feature>
<feature type="transmembrane region" description="Helical" evidence="12">
    <location>
        <begin position="404"/>
        <end position="425"/>
    </location>
</feature>
<dbReference type="InterPro" id="IPR051163">
    <property type="entry name" value="Sodium:Solute_Symporter_SSF"/>
</dbReference>
<reference evidence="13 14" key="1">
    <citation type="submission" date="2017-12" db="EMBL/GenBank/DDBJ databases">
        <authorList>
            <person name="Hurst M.R.H."/>
        </authorList>
    </citation>
    <scope>NUCLEOTIDE SEQUENCE [LARGE SCALE GENOMIC DNA]</scope>
    <source>
        <strain evidence="13 14">TH11417</strain>
    </source>
</reference>
<dbReference type="Gene3D" id="1.20.1730.10">
    <property type="entry name" value="Sodium/glucose cotransporter"/>
    <property type="match status" value="1"/>
</dbReference>
<evidence type="ECO:0000256" key="3">
    <source>
        <dbReference type="ARBA" id="ARBA00022448"/>
    </source>
</evidence>
<reference evidence="13 14" key="2">
    <citation type="submission" date="2018-02" db="EMBL/GenBank/DDBJ databases">
        <title>Whole genome sequencing analysis of Streptococcus pluranimalium isolated from cattle infected mastitis in China.</title>
        <authorList>
            <person name="Zhang J.-R."/>
            <person name="Hu G.-Z."/>
        </authorList>
    </citation>
    <scope>NUCLEOTIDE SEQUENCE [LARGE SCALE GENOMIC DNA]</scope>
    <source>
        <strain evidence="13 14">TH11417</strain>
    </source>
</reference>
<evidence type="ECO:0000256" key="1">
    <source>
        <dbReference type="ARBA" id="ARBA00004651"/>
    </source>
</evidence>
<dbReference type="CDD" id="cd11495">
    <property type="entry name" value="SLC5sbd_NIS-like_u3"/>
    <property type="match status" value="1"/>
</dbReference>
<evidence type="ECO:0000256" key="6">
    <source>
        <dbReference type="ARBA" id="ARBA00022989"/>
    </source>
</evidence>